<evidence type="ECO:0000256" key="2">
    <source>
        <dbReference type="ARBA" id="ARBA00022679"/>
    </source>
</evidence>
<dbReference type="AlphaFoldDB" id="A0A2W1KEJ4"/>
<dbReference type="CDD" id="cd02440">
    <property type="entry name" value="AdoMet_MTases"/>
    <property type="match status" value="1"/>
</dbReference>
<evidence type="ECO:0000256" key="1">
    <source>
        <dbReference type="ARBA" id="ARBA00022603"/>
    </source>
</evidence>
<dbReference type="GO" id="GO:0031167">
    <property type="term" value="P:rRNA methylation"/>
    <property type="evidence" value="ECO:0007669"/>
    <property type="project" value="InterPro"/>
</dbReference>
<name>A0A2W1KEJ4_ACIFR</name>
<keyword evidence="1 3" id="KW-0489">Methyltransferase</keyword>
<evidence type="ECO:0000313" key="4">
    <source>
        <dbReference type="Proteomes" id="UP000248886"/>
    </source>
</evidence>
<comment type="caution">
    <text evidence="3">The sequence shown here is derived from an EMBL/GenBank/DDBJ whole genome shotgun (WGS) entry which is preliminary data.</text>
</comment>
<gene>
    <name evidence="3" type="primary">rsmD</name>
    <name evidence="3" type="ORF">DN052_10085</name>
</gene>
<dbReference type="Pfam" id="PF03602">
    <property type="entry name" value="Cons_hypoth95"/>
    <property type="match status" value="1"/>
</dbReference>
<dbReference type="NCBIfam" id="TIGR00095">
    <property type="entry name" value="16S rRNA (guanine(966)-N(2))-methyltransferase RsmD"/>
    <property type="match status" value="1"/>
</dbReference>
<evidence type="ECO:0000313" key="3">
    <source>
        <dbReference type="EMBL" id="PZD80772.1"/>
    </source>
</evidence>
<dbReference type="Gene3D" id="3.40.50.150">
    <property type="entry name" value="Vaccinia Virus protein VP39"/>
    <property type="match status" value="1"/>
</dbReference>
<dbReference type="SUPFAM" id="SSF53335">
    <property type="entry name" value="S-adenosyl-L-methionine-dependent methyltransferases"/>
    <property type="match status" value="1"/>
</dbReference>
<accession>A0A2W1KEJ4</accession>
<organism evidence="3 4">
    <name type="scientific">Acidithiobacillus ferrooxidans</name>
    <name type="common">Thiobacillus ferrooxidans</name>
    <dbReference type="NCBI Taxonomy" id="920"/>
    <lineage>
        <taxon>Bacteria</taxon>
        <taxon>Pseudomonadati</taxon>
        <taxon>Pseudomonadota</taxon>
        <taxon>Acidithiobacillia</taxon>
        <taxon>Acidithiobacillales</taxon>
        <taxon>Acidithiobacillaceae</taxon>
        <taxon>Acidithiobacillus</taxon>
    </lineage>
</organism>
<proteinExistence type="predicted"/>
<dbReference type="PANTHER" id="PTHR43542">
    <property type="entry name" value="METHYLTRANSFERASE"/>
    <property type="match status" value="1"/>
</dbReference>
<dbReference type="InterPro" id="IPR004398">
    <property type="entry name" value="RNA_MeTrfase_RsmD"/>
</dbReference>
<dbReference type="InterPro" id="IPR029063">
    <property type="entry name" value="SAM-dependent_MTases_sf"/>
</dbReference>
<reference evidence="3 4" key="1">
    <citation type="submission" date="2018-06" db="EMBL/GenBank/DDBJ databases">
        <title>Draft sequence of Acidithiobacillus ferrooxidans CCM 4253.</title>
        <authorList>
            <person name="Moya-Beltran A."/>
            <person name="Castro M."/>
            <person name="Covarrubias P.C."/>
            <person name="Issotta F."/>
            <person name="Janiczek O."/>
            <person name="Mandl M."/>
            <person name="Kucera J."/>
            <person name="Quatrini R."/>
        </authorList>
    </citation>
    <scope>NUCLEOTIDE SEQUENCE [LARGE SCALE GENOMIC DNA]</scope>
    <source>
        <strain evidence="3 4">CCM 4253</strain>
    </source>
</reference>
<dbReference type="OrthoDB" id="9803017at2"/>
<dbReference type="PIRSF" id="PIRSF004553">
    <property type="entry name" value="CHP00095"/>
    <property type="match status" value="1"/>
</dbReference>
<dbReference type="RefSeq" id="WP_009568262.1">
    <property type="nucleotide sequence ID" value="NZ_AP025160.1"/>
</dbReference>
<dbReference type="GeneID" id="65281792"/>
<sequence length="189" mass="21131">MSISIIAGRHRGRRLLTPAGRTLRPTPGAVRERLFNWLEGQVAGARVLDLFAGSGALGLEAWSRGAREVVFVERDPGHRRLLARNLAACGVAAQQLAGTDALGYLQQCTRPFDILFADPPFDQGWPARMARLLWKDRKLAAGGWLYLETSAAEQWDDALIPRHWQAHRRGHCGTAHYVLYRTLPEHPHD</sequence>
<dbReference type="OMA" id="FNWLMPY"/>
<dbReference type="EMBL" id="QKQP01000005">
    <property type="protein sequence ID" value="PZD80772.1"/>
    <property type="molecule type" value="Genomic_DNA"/>
</dbReference>
<dbReference type="Proteomes" id="UP000248886">
    <property type="component" value="Unassembled WGS sequence"/>
</dbReference>
<protein>
    <submittedName>
        <fullName evidence="3">16S rRNA (Guanine(966)-N(2))-methyltransferase RsmD</fullName>
    </submittedName>
</protein>
<keyword evidence="2 3" id="KW-0808">Transferase</keyword>
<dbReference type="PANTHER" id="PTHR43542:SF1">
    <property type="entry name" value="METHYLTRANSFERASE"/>
    <property type="match status" value="1"/>
</dbReference>
<dbReference type="GO" id="GO:0008168">
    <property type="term" value="F:methyltransferase activity"/>
    <property type="evidence" value="ECO:0007669"/>
    <property type="project" value="UniProtKB-KW"/>
</dbReference>